<feature type="domain" description="Ketopantoate reductase C-terminal" evidence="6">
    <location>
        <begin position="177"/>
        <end position="301"/>
    </location>
</feature>
<comment type="function">
    <text evidence="4">Catalyzes the NADPH-dependent reduction of ketopantoate into pantoic acid.</text>
</comment>
<dbReference type="Proteomes" id="UP000637643">
    <property type="component" value="Unassembled WGS sequence"/>
</dbReference>
<dbReference type="EMBL" id="BMKR01000002">
    <property type="protein sequence ID" value="GGF63239.1"/>
    <property type="molecule type" value="Genomic_DNA"/>
</dbReference>
<dbReference type="SUPFAM" id="SSF48179">
    <property type="entry name" value="6-phosphogluconate dehydrogenase C-terminal domain-like"/>
    <property type="match status" value="1"/>
</dbReference>
<evidence type="ECO:0000259" key="6">
    <source>
        <dbReference type="Pfam" id="PF08546"/>
    </source>
</evidence>
<dbReference type="PANTHER" id="PTHR21708:SF26">
    <property type="entry name" value="2-DEHYDROPANTOATE 2-REDUCTASE"/>
    <property type="match status" value="1"/>
</dbReference>
<dbReference type="InterPro" id="IPR051402">
    <property type="entry name" value="KPR-Related"/>
</dbReference>
<dbReference type="Pfam" id="PF08546">
    <property type="entry name" value="ApbA_C"/>
    <property type="match status" value="1"/>
</dbReference>
<evidence type="ECO:0000313" key="7">
    <source>
        <dbReference type="EMBL" id="GGF63239.1"/>
    </source>
</evidence>
<dbReference type="FunFam" id="1.10.1040.10:FF:000017">
    <property type="entry name" value="2-dehydropantoate 2-reductase"/>
    <property type="match status" value="1"/>
</dbReference>
<reference evidence="7" key="1">
    <citation type="journal article" date="2014" name="Int. J. Syst. Evol. Microbiol.">
        <title>Complete genome sequence of Corynebacterium casei LMG S-19264T (=DSM 44701T), isolated from a smear-ripened cheese.</title>
        <authorList>
            <consortium name="US DOE Joint Genome Institute (JGI-PGF)"/>
            <person name="Walter F."/>
            <person name="Albersmeier A."/>
            <person name="Kalinowski J."/>
            <person name="Ruckert C."/>
        </authorList>
    </citation>
    <scope>NUCLEOTIDE SEQUENCE</scope>
    <source>
        <strain evidence="7">CGMCC 1.16134</strain>
    </source>
</reference>
<dbReference type="InterPro" id="IPR036291">
    <property type="entry name" value="NAD(P)-bd_dom_sf"/>
</dbReference>
<dbReference type="GO" id="GO:0005737">
    <property type="term" value="C:cytoplasm"/>
    <property type="evidence" value="ECO:0007669"/>
    <property type="project" value="TreeGrafter"/>
</dbReference>
<organism evidence="7 8">
    <name type="scientific">Paenibacillus albidus</name>
    <dbReference type="NCBI Taxonomy" id="2041023"/>
    <lineage>
        <taxon>Bacteria</taxon>
        <taxon>Bacillati</taxon>
        <taxon>Bacillota</taxon>
        <taxon>Bacilli</taxon>
        <taxon>Bacillales</taxon>
        <taxon>Paenibacillaceae</taxon>
        <taxon>Paenibacillus</taxon>
    </lineage>
</organism>
<keyword evidence="2 4" id="KW-0521">NADP</keyword>
<keyword evidence="3 4" id="KW-0560">Oxidoreductase</keyword>
<dbReference type="EC" id="1.1.1.169" evidence="4"/>
<dbReference type="InterPro" id="IPR003710">
    <property type="entry name" value="ApbA"/>
</dbReference>
<feature type="domain" description="Ketopantoate reductase N-terminal" evidence="5">
    <location>
        <begin position="4"/>
        <end position="151"/>
    </location>
</feature>
<dbReference type="AlphaFoldDB" id="A0A917F9S4"/>
<comment type="pathway">
    <text evidence="4">Cofactor biosynthesis; (R)-pantothenate biosynthesis; (R)-pantoate from 3-methyl-2-oxobutanoate: step 2/2.</text>
</comment>
<accession>A0A917F9S4</accession>
<dbReference type="GO" id="GO:0008677">
    <property type="term" value="F:2-dehydropantoate 2-reductase activity"/>
    <property type="evidence" value="ECO:0007669"/>
    <property type="project" value="UniProtKB-EC"/>
</dbReference>
<sequence>MRFLIVGAGGIGGYFGARLVQKGENVTFLVRQAKQSQLAEDGLSVKSIHGDIHTPVTTTTYGEKAEAYDCILIAVKAYHLPQLMIDLVPYVGEHTLILPLLNGYDHFGALQTKFGREKVLGGLCYIETTLDQAGAIVQTSPFHNLVFGEWDGGESERSQTLFSHLNDAGFTVTLSPDIQREVWQKYIFVASLSGITTLMDCHVGPILALPRSRDVYKQLLKEIVALARNAGMPVSTEIENSTLQKMEAVPPEMTSSMQRDMHKRLPVETDHLHGSLLALDSAEEGRYPVLETVFARLKVYESLI</sequence>
<comment type="similarity">
    <text evidence="1 4">Belongs to the ketopantoate reductase family.</text>
</comment>
<dbReference type="InterPro" id="IPR013332">
    <property type="entry name" value="KPR_N"/>
</dbReference>
<dbReference type="PANTHER" id="PTHR21708">
    <property type="entry name" value="PROBABLE 2-DEHYDROPANTOATE 2-REDUCTASE"/>
    <property type="match status" value="1"/>
</dbReference>
<dbReference type="Pfam" id="PF02558">
    <property type="entry name" value="ApbA"/>
    <property type="match status" value="1"/>
</dbReference>
<dbReference type="InterPro" id="IPR013328">
    <property type="entry name" value="6PGD_dom2"/>
</dbReference>
<evidence type="ECO:0000256" key="1">
    <source>
        <dbReference type="ARBA" id="ARBA00007870"/>
    </source>
</evidence>
<dbReference type="InterPro" id="IPR013752">
    <property type="entry name" value="KPA_reductase"/>
</dbReference>
<gene>
    <name evidence="7" type="ORF">GCM10010912_05380</name>
</gene>
<dbReference type="InterPro" id="IPR008927">
    <property type="entry name" value="6-PGluconate_DH-like_C_sf"/>
</dbReference>
<protein>
    <recommendedName>
        <fullName evidence="4">2-dehydropantoate 2-reductase</fullName>
        <ecNumber evidence="4">1.1.1.169</ecNumber>
    </recommendedName>
    <alternativeName>
        <fullName evidence="4">Ketopantoate reductase</fullName>
    </alternativeName>
</protein>
<dbReference type="NCBIfam" id="TIGR00745">
    <property type="entry name" value="apbA_panE"/>
    <property type="match status" value="1"/>
</dbReference>
<evidence type="ECO:0000256" key="2">
    <source>
        <dbReference type="ARBA" id="ARBA00022857"/>
    </source>
</evidence>
<evidence type="ECO:0000313" key="8">
    <source>
        <dbReference type="Proteomes" id="UP000637643"/>
    </source>
</evidence>
<proteinExistence type="inferred from homology"/>
<dbReference type="Gene3D" id="3.40.50.720">
    <property type="entry name" value="NAD(P)-binding Rossmann-like Domain"/>
    <property type="match status" value="1"/>
</dbReference>
<dbReference type="RefSeq" id="WP_189022055.1">
    <property type="nucleotide sequence ID" value="NZ_BMKR01000002.1"/>
</dbReference>
<reference evidence="7" key="2">
    <citation type="submission" date="2020-09" db="EMBL/GenBank/DDBJ databases">
        <authorList>
            <person name="Sun Q."/>
            <person name="Zhou Y."/>
        </authorList>
    </citation>
    <scope>NUCLEOTIDE SEQUENCE</scope>
    <source>
        <strain evidence="7">CGMCC 1.16134</strain>
    </source>
</reference>
<evidence type="ECO:0000256" key="4">
    <source>
        <dbReference type="RuleBase" id="RU362068"/>
    </source>
</evidence>
<keyword evidence="8" id="KW-1185">Reference proteome</keyword>
<keyword evidence="4" id="KW-0566">Pantothenate biosynthesis</keyword>
<comment type="caution">
    <text evidence="7">The sequence shown here is derived from an EMBL/GenBank/DDBJ whole genome shotgun (WGS) entry which is preliminary data.</text>
</comment>
<comment type="catalytic activity">
    <reaction evidence="4">
        <text>(R)-pantoate + NADP(+) = 2-dehydropantoate + NADPH + H(+)</text>
        <dbReference type="Rhea" id="RHEA:16233"/>
        <dbReference type="ChEBI" id="CHEBI:11561"/>
        <dbReference type="ChEBI" id="CHEBI:15378"/>
        <dbReference type="ChEBI" id="CHEBI:15980"/>
        <dbReference type="ChEBI" id="CHEBI:57783"/>
        <dbReference type="ChEBI" id="CHEBI:58349"/>
        <dbReference type="EC" id="1.1.1.169"/>
    </reaction>
</comment>
<dbReference type="FunFam" id="3.40.50.720:FF:000307">
    <property type="entry name" value="2-dehydropantoate 2-reductase"/>
    <property type="match status" value="1"/>
</dbReference>
<name>A0A917F9S4_9BACL</name>
<dbReference type="GO" id="GO:0015940">
    <property type="term" value="P:pantothenate biosynthetic process"/>
    <property type="evidence" value="ECO:0007669"/>
    <property type="project" value="UniProtKB-KW"/>
</dbReference>
<dbReference type="Gene3D" id="1.10.1040.10">
    <property type="entry name" value="N-(1-d-carboxylethyl)-l-norvaline Dehydrogenase, domain 2"/>
    <property type="match status" value="1"/>
</dbReference>
<evidence type="ECO:0000259" key="5">
    <source>
        <dbReference type="Pfam" id="PF02558"/>
    </source>
</evidence>
<evidence type="ECO:0000256" key="3">
    <source>
        <dbReference type="ARBA" id="ARBA00023002"/>
    </source>
</evidence>
<dbReference type="SUPFAM" id="SSF51735">
    <property type="entry name" value="NAD(P)-binding Rossmann-fold domains"/>
    <property type="match status" value="1"/>
</dbReference>